<gene>
    <name evidence="15" type="ORF">QYF61_018362</name>
</gene>
<dbReference type="EMBL" id="JAUNZN010000001">
    <property type="protein sequence ID" value="KAK4831602.1"/>
    <property type="molecule type" value="Genomic_DNA"/>
</dbReference>
<protein>
    <recommendedName>
        <fullName evidence="14">G-protein coupled receptors family 1 profile domain-containing protein</fullName>
    </recommendedName>
</protein>
<dbReference type="PRINTS" id="PR00237">
    <property type="entry name" value="GPCRRHODOPSN"/>
</dbReference>
<dbReference type="SMART" id="SM01381">
    <property type="entry name" value="7TM_GPCR_Srsx"/>
    <property type="match status" value="1"/>
</dbReference>
<dbReference type="GO" id="GO:0043005">
    <property type="term" value="C:neuron projection"/>
    <property type="evidence" value="ECO:0007669"/>
    <property type="project" value="TreeGrafter"/>
</dbReference>
<keyword evidence="4 13" id="KW-1133">Transmembrane helix</keyword>
<feature type="transmembrane region" description="Helical" evidence="13">
    <location>
        <begin position="185"/>
        <end position="209"/>
    </location>
</feature>
<evidence type="ECO:0000256" key="3">
    <source>
        <dbReference type="ARBA" id="ARBA00022692"/>
    </source>
</evidence>
<dbReference type="FunFam" id="1.20.1070.10:FF:000039">
    <property type="entry name" value="somatostatin receptor type 2"/>
    <property type="match status" value="1"/>
</dbReference>
<dbReference type="PROSITE" id="PS00237">
    <property type="entry name" value="G_PROTEIN_RECEP_F1_1"/>
    <property type="match status" value="1"/>
</dbReference>
<feature type="transmembrane region" description="Helical" evidence="13">
    <location>
        <begin position="396"/>
        <end position="418"/>
    </location>
</feature>
<evidence type="ECO:0000256" key="1">
    <source>
        <dbReference type="ARBA" id="ARBA00004651"/>
    </source>
</evidence>
<evidence type="ECO:0000256" key="11">
    <source>
        <dbReference type="RuleBase" id="RU000688"/>
    </source>
</evidence>
<keyword evidence="3 11" id="KW-0812">Transmembrane</keyword>
<dbReference type="GO" id="GO:0004994">
    <property type="term" value="F:somatostatin receptor activity"/>
    <property type="evidence" value="ECO:0007669"/>
    <property type="project" value="InterPro"/>
</dbReference>
<keyword evidence="16" id="KW-1185">Reference proteome</keyword>
<evidence type="ECO:0000256" key="9">
    <source>
        <dbReference type="ARBA" id="ARBA00023180"/>
    </source>
</evidence>
<feature type="transmembrane region" description="Helical" evidence="13">
    <location>
        <begin position="262"/>
        <end position="283"/>
    </location>
</feature>
<feature type="compositionally biased region" description="Pro residues" evidence="12">
    <location>
        <begin position="40"/>
        <end position="52"/>
    </location>
</feature>
<organism evidence="15 16">
    <name type="scientific">Mycteria americana</name>
    <name type="common">Wood stork</name>
    <dbReference type="NCBI Taxonomy" id="33587"/>
    <lineage>
        <taxon>Eukaryota</taxon>
        <taxon>Metazoa</taxon>
        <taxon>Chordata</taxon>
        <taxon>Craniata</taxon>
        <taxon>Vertebrata</taxon>
        <taxon>Euteleostomi</taxon>
        <taxon>Archelosauria</taxon>
        <taxon>Archosauria</taxon>
        <taxon>Dinosauria</taxon>
        <taxon>Saurischia</taxon>
        <taxon>Theropoda</taxon>
        <taxon>Coelurosauria</taxon>
        <taxon>Aves</taxon>
        <taxon>Neognathae</taxon>
        <taxon>Neoaves</taxon>
        <taxon>Aequornithes</taxon>
        <taxon>Ciconiiformes</taxon>
        <taxon>Ciconiidae</taxon>
        <taxon>Mycteria</taxon>
    </lineage>
</organism>
<keyword evidence="10 11" id="KW-0807">Transducer</keyword>
<feature type="transmembrane region" description="Helical" evidence="13">
    <location>
        <begin position="309"/>
        <end position="336"/>
    </location>
</feature>
<feature type="domain" description="G-protein coupled receptors family 1 profile" evidence="14">
    <location>
        <begin position="164"/>
        <end position="415"/>
    </location>
</feature>
<feature type="transmembrane region" description="Helical" evidence="13">
    <location>
        <begin position="357"/>
        <end position="376"/>
    </location>
</feature>
<feature type="transmembrane region" description="Helical" evidence="13">
    <location>
        <begin position="221"/>
        <end position="242"/>
    </location>
</feature>
<dbReference type="InterPro" id="IPR001856">
    <property type="entry name" value="Somatstn_rcpt_3"/>
</dbReference>
<keyword evidence="2" id="KW-1003">Cell membrane</keyword>
<keyword evidence="5 11" id="KW-0297">G-protein coupled receptor</keyword>
<evidence type="ECO:0000259" key="14">
    <source>
        <dbReference type="PROSITE" id="PS50262"/>
    </source>
</evidence>
<dbReference type="GO" id="GO:0042923">
    <property type="term" value="F:neuropeptide binding"/>
    <property type="evidence" value="ECO:0007669"/>
    <property type="project" value="TreeGrafter"/>
</dbReference>
<keyword evidence="8 11" id="KW-0675">Receptor</keyword>
<evidence type="ECO:0000256" key="7">
    <source>
        <dbReference type="ARBA" id="ARBA00023157"/>
    </source>
</evidence>
<dbReference type="Gene3D" id="1.20.1070.10">
    <property type="entry name" value="Rhodopsin 7-helix transmembrane proteins"/>
    <property type="match status" value="1"/>
</dbReference>
<dbReference type="SUPFAM" id="SSF81321">
    <property type="entry name" value="Family A G protein-coupled receptor-like"/>
    <property type="match status" value="1"/>
</dbReference>
<comment type="similarity">
    <text evidence="11">Belongs to the G-protein coupled receptor 1 family.</text>
</comment>
<feature type="transmembrane region" description="Helical" evidence="13">
    <location>
        <begin position="148"/>
        <end position="173"/>
    </location>
</feature>
<keyword evidence="6 13" id="KW-0472">Membrane</keyword>
<dbReference type="PROSITE" id="PS50262">
    <property type="entry name" value="G_PROTEIN_RECEP_F1_2"/>
    <property type="match status" value="1"/>
</dbReference>
<evidence type="ECO:0000313" key="15">
    <source>
        <dbReference type="EMBL" id="KAK4831602.1"/>
    </source>
</evidence>
<dbReference type="GO" id="GO:0005886">
    <property type="term" value="C:plasma membrane"/>
    <property type="evidence" value="ECO:0007669"/>
    <property type="project" value="UniProtKB-SubCell"/>
</dbReference>
<evidence type="ECO:0000313" key="16">
    <source>
        <dbReference type="Proteomes" id="UP001333110"/>
    </source>
</evidence>
<evidence type="ECO:0000256" key="2">
    <source>
        <dbReference type="ARBA" id="ARBA00022475"/>
    </source>
</evidence>
<keyword evidence="9" id="KW-0325">Glycoprotein</keyword>
<dbReference type="Pfam" id="PF00001">
    <property type="entry name" value="7tm_1"/>
    <property type="match status" value="1"/>
</dbReference>
<feature type="compositionally biased region" description="Low complexity" evidence="12">
    <location>
        <begin position="63"/>
        <end position="77"/>
    </location>
</feature>
<dbReference type="InterPro" id="IPR017452">
    <property type="entry name" value="GPCR_Rhodpsn_7TM"/>
</dbReference>
<evidence type="ECO:0000256" key="8">
    <source>
        <dbReference type="ARBA" id="ARBA00023170"/>
    </source>
</evidence>
<dbReference type="PRINTS" id="PR00589">
    <property type="entry name" value="SOMATOSTTN3R"/>
</dbReference>
<evidence type="ECO:0000256" key="4">
    <source>
        <dbReference type="ARBA" id="ARBA00022989"/>
    </source>
</evidence>
<proteinExistence type="inferred from homology"/>
<comment type="subcellular location">
    <subcellularLocation>
        <location evidence="1">Cell membrane</location>
        <topology evidence="1">Multi-pass membrane protein</topology>
    </subcellularLocation>
</comment>
<sequence length="542" mass="59598">MTRILPVKQRKMFIPTTHVSRGHESMQKLTLQSQRRKPAKPSPGPPTLPAQPGPHQRAQPRESSSINLPSLPTSLPSSCSPDLWTRLLTDPARTLPPALFPASAMDTSAFSLPTPAVSEEGNASGSWEGFTTPNGSTTASPGVVVSGVLIPLVYLIVCVVGLAGNSLVIYVVLRHSVSESVTNVYILNLALADELFMLGLPFLAAQNALSYWPFGSFMCRLVMAVDAINQFTSIFCLTVMSVDRYLAVVHPGKSSKWRTARVAKAVSATVWVLSSVVVLPVVVFSDVPLGMSTCHIQWPEPASVWRAGFIVYTATLGFFGPLLVICLCYLLIVVKVRSSGRRVRALSSKHKLSERRVTRMVVAVVAVFVLCWLPFYVLNIINVVCPLPEEPSLFGVYFLVVVLPYANSCANPIIYGFLSYRFKQGFRRAILRPSRRVRSQEVPACPPEKTDDEEEEGEISKITQNGNDRQEHPLSSGEGESNEQKPLPEEPVGCEKSNKLHALLNVCPHTLNFSMNAVAKLQPLRRLSNQSPWLYLGTFLHK</sequence>
<evidence type="ECO:0000256" key="13">
    <source>
        <dbReference type="SAM" id="Phobius"/>
    </source>
</evidence>
<evidence type="ECO:0000256" key="12">
    <source>
        <dbReference type="SAM" id="MobiDB-lite"/>
    </source>
</evidence>
<feature type="region of interest" description="Disordered" evidence="12">
    <location>
        <begin position="439"/>
        <end position="493"/>
    </location>
</feature>
<evidence type="ECO:0000256" key="5">
    <source>
        <dbReference type="ARBA" id="ARBA00023040"/>
    </source>
</evidence>
<evidence type="ECO:0000256" key="6">
    <source>
        <dbReference type="ARBA" id="ARBA00023136"/>
    </source>
</evidence>
<dbReference type="PANTHER" id="PTHR24229:SF42">
    <property type="entry name" value="SOMATOSTATIN RECEPTOR TYPE 3"/>
    <property type="match status" value="1"/>
</dbReference>
<evidence type="ECO:0000256" key="10">
    <source>
        <dbReference type="ARBA" id="ARBA00023224"/>
    </source>
</evidence>
<comment type="caution">
    <text evidence="15">The sequence shown here is derived from an EMBL/GenBank/DDBJ whole genome shotgun (WGS) entry which is preliminary data.</text>
</comment>
<dbReference type="Proteomes" id="UP001333110">
    <property type="component" value="Unassembled WGS sequence"/>
</dbReference>
<dbReference type="PRINTS" id="PR00246">
    <property type="entry name" value="SOMATOSTATNR"/>
</dbReference>
<dbReference type="PANTHER" id="PTHR24229">
    <property type="entry name" value="NEUROPEPTIDES RECEPTOR"/>
    <property type="match status" value="1"/>
</dbReference>
<reference evidence="15 16" key="1">
    <citation type="journal article" date="2023" name="J. Hered.">
        <title>Chromosome-level genome of the wood stork (Mycteria americana) provides insight into avian chromosome evolution.</title>
        <authorList>
            <person name="Flamio R. Jr."/>
            <person name="Ramstad K.M."/>
        </authorList>
    </citation>
    <scope>NUCLEOTIDE SEQUENCE [LARGE SCALE GENOMIC DNA]</scope>
    <source>
        <strain evidence="15">JAX WOST 10</strain>
    </source>
</reference>
<feature type="region of interest" description="Disordered" evidence="12">
    <location>
        <begin position="18"/>
        <end position="77"/>
    </location>
</feature>
<dbReference type="AlphaFoldDB" id="A0AAN7S980"/>
<dbReference type="InterPro" id="IPR000276">
    <property type="entry name" value="GPCR_Rhodpsn"/>
</dbReference>
<keyword evidence="7" id="KW-1015">Disulfide bond</keyword>
<accession>A0AAN7S980</accession>
<name>A0AAN7S980_MYCAM</name>
<dbReference type="InterPro" id="IPR000586">
    <property type="entry name" value="Somatstn_rcpt"/>
</dbReference>
<dbReference type="CDD" id="cd15972">
    <property type="entry name" value="7tmA_SSTR3"/>
    <property type="match status" value="1"/>
</dbReference>